<dbReference type="Gene3D" id="3.80.10.10">
    <property type="entry name" value="Ribonuclease Inhibitor"/>
    <property type="match status" value="1"/>
</dbReference>
<keyword evidence="3" id="KW-1185">Reference proteome</keyword>
<dbReference type="InterPro" id="IPR032675">
    <property type="entry name" value="LRR_dom_sf"/>
</dbReference>
<evidence type="ECO:0000313" key="3">
    <source>
        <dbReference type="Proteomes" id="UP000649617"/>
    </source>
</evidence>
<feature type="region of interest" description="Disordered" evidence="1">
    <location>
        <begin position="1"/>
        <end position="34"/>
    </location>
</feature>
<accession>A0A812QLY4</accession>
<name>A0A812QLY4_SYMPI</name>
<gene>
    <name evidence="2" type="primary">yvdB</name>
    <name evidence="2" type="ORF">SPIL2461_LOCUS9674</name>
</gene>
<feature type="region of interest" description="Disordered" evidence="1">
    <location>
        <begin position="461"/>
        <end position="500"/>
    </location>
</feature>
<dbReference type="OrthoDB" id="431154at2759"/>
<dbReference type="AlphaFoldDB" id="A0A812QLY4"/>
<dbReference type="Proteomes" id="UP000649617">
    <property type="component" value="Unassembled WGS sequence"/>
</dbReference>
<dbReference type="SUPFAM" id="SSF52047">
    <property type="entry name" value="RNI-like"/>
    <property type="match status" value="1"/>
</dbReference>
<sequence>MPWVPRISPKEDEEVEAPASKATEKAEKASASRAQSEKALSFLVTRGADLWLDLQSRKLSGKKLTKYLTDDVYDEIRKRLQNPKKPDRPCWYFNVDVSATELTADGLQILVSFLKRLFEADPPVCVHSLRCYNNDLGDAGAEQIAELILAQPFAMAELHLSHSRLTELGAAKVILAVCVCADRYPFQRKHRWTGCWMRLESNHVVAPDALVTAMRAALLPGRTWSEKTVRIESIARGDRTWGRAHGPSWATSAEATPQALLYTFHEQVDHAGYGTKETASGIRAARRATEAAREAVLNLQKKLNGDEVQEEQAEEQSSTGPTGVVVPRWRRAGEDGGERDYGYGGQKGQKGKKGYGEGRGDHEKGGQGPEARLLRKAVQNLHQTEPRTFRDAAASSHAWSSGSSHPWNTDRSYAWNSGSSYTSSYASPYASSYAWNSGKVSRVVTTAYAPATRHDNHEYANAIGSGIGKGGSAAARKHVSGSKRQAHRGRSTERGRAVEV</sequence>
<feature type="region of interest" description="Disordered" evidence="1">
    <location>
        <begin position="303"/>
        <end position="369"/>
    </location>
</feature>
<reference evidence="2" key="1">
    <citation type="submission" date="2021-02" db="EMBL/GenBank/DDBJ databases">
        <authorList>
            <person name="Dougan E. K."/>
            <person name="Rhodes N."/>
            <person name="Thang M."/>
            <person name="Chan C."/>
        </authorList>
    </citation>
    <scope>NUCLEOTIDE SEQUENCE</scope>
</reference>
<feature type="compositionally biased region" description="Basic and acidic residues" evidence="1">
    <location>
        <begin position="490"/>
        <end position="500"/>
    </location>
</feature>
<dbReference type="EMBL" id="CAJNIZ010017113">
    <property type="protein sequence ID" value="CAE7393745.1"/>
    <property type="molecule type" value="Genomic_DNA"/>
</dbReference>
<comment type="caution">
    <text evidence="2">The sequence shown here is derived from an EMBL/GenBank/DDBJ whole genome shotgun (WGS) entry which is preliminary data.</text>
</comment>
<evidence type="ECO:0000256" key="1">
    <source>
        <dbReference type="SAM" id="MobiDB-lite"/>
    </source>
</evidence>
<feature type="compositionally biased region" description="Basic residues" evidence="1">
    <location>
        <begin position="475"/>
        <end position="489"/>
    </location>
</feature>
<feature type="compositionally biased region" description="Basic and acidic residues" evidence="1">
    <location>
        <begin position="354"/>
        <end position="365"/>
    </location>
</feature>
<evidence type="ECO:0000313" key="2">
    <source>
        <dbReference type="EMBL" id="CAE7393745.1"/>
    </source>
</evidence>
<feature type="compositionally biased region" description="Basic and acidic residues" evidence="1">
    <location>
        <begin position="331"/>
        <end position="341"/>
    </location>
</feature>
<protein>
    <submittedName>
        <fullName evidence="2">YvdB protein</fullName>
    </submittedName>
</protein>
<proteinExistence type="predicted"/>
<organism evidence="2 3">
    <name type="scientific">Symbiodinium pilosum</name>
    <name type="common">Dinoflagellate</name>
    <dbReference type="NCBI Taxonomy" id="2952"/>
    <lineage>
        <taxon>Eukaryota</taxon>
        <taxon>Sar</taxon>
        <taxon>Alveolata</taxon>
        <taxon>Dinophyceae</taxon>
        <taxon>Suessiales</taxon>
        <taxon>Symbiodiniaceae</taxon>
        <taxon>Symbiodinium</taxon>
    </lineage>
</organism>